<proteinExistence type="predicted"/>
<comment type="caution">
    <text evidence="2">The sequence shown here is derived from an EMBL/GenBank/DDBJ whole genome shotgun (WGS) entry which is preliminary data.</text>
</comment>
<evidence type="ECO:0000313" key="3">
    <source>
        <dbReference type="Proteomes" id="UP000664781"/>
    </source>
</evidence>
<evidence type="ECO:0000256" key="1">
    <source>
        <dbReference type="SAM" id="MobiDB-lite"/>
    </source>
</evidence>
<feature type="region of interest" description="Disordered" evidence="1">
    <location>
        <begin position="130"/>
        <end position="152"/>
    </location>
</feature>
<organism evidence="2 3">
    <name type="scientific">Streptomyces triculaminicus</name>
    <dbReference type="NCBI Taxonomy" id="2816232"/>
    <lineage>
        <taxon>Bacteria</taxon>
        <taxon>Bacillati</taxon>
        <taxon>Actinomycetota</taxon>
        <taxon>Actinomycetes</taxon>
        <taxon>Kitasatosporales</taxon>
        <taxon>Streptomycetaceae</taxon>
        <taxon>Streptomyces</taxon>
    </lineage>
</organism>
<name>A0A939FST5_9ACTN</name>
<evidence type="ECO:0000313" key="2">
    <source>
        <dbReference type="EMBL" id="MBO0657248.1"/>
    </source>
</evidence>
<dbReference type="Proteomes" id="UP000664781">
    <property type="component" value="Unassembled WGS sequence"/>
</dbReference>
<keyword evidence="3" id="KW-1185">Reference proteome</keyword>
<dbReference type="RefSeq" id="WP_207248829.1">
    <property type="nucleotide sequence ID" value="NZ_JAFMOF010000007.1"/>
</dbReference>
<dbReference type="EMBL" id="JAFMOF010000007">
    <property type="protein sequence ID" value="MBO0657248.1"/>
    <property type="molecule type" value="Genomic_DNA"/>
</dbReference>
<reference evidence="2" key="1">
    <citation type="submission" date="2021-03" db="EMBL/GenBank/DDBJ databases">
        <title>Streptomyces strains.</title>
        <authorList>
            <person name="Lund M.B."/>
            <person name="Toerring T."/>
        </authorList>
    </citation>
    <scope>NUCLEOTIDE SEQUENCE</scope>
    <source>
        <strain evidence="2">JCM 4242</strain>
    </source>
</reference>
<sequence length="263" mass="30016">MANKTENSRKNRSVIRVGQIDALGMTDQLRKLHEAGGDPNFERFPDPSELFLVLRYTERQASSLSEEARGAAAVLRATLWQYIREQADAGQLRAVNDGREVGVPWHSFNEALCVTTRHGAYQKALRLRAEQVREPHERRSPETAHAHEKRRLAEQRAEYVRVTSQARRFTLAQRIARQLLEHRDGLTVDGMAEYWLDELSTTIDDCDTAFHRANFCGFLESFVRSAHQLARDRNQPTTTTDGARHALALATEFAIQERPTVPR</sequence>
<accession>A0A939FST5</accession>
<dbReference type="AlphaFoldDB" id="A0A939FST5"/>
<gene>
    <name evidence="2" type="ORF">J1792_32410</name>
</gene>
<protein>
    <submittedName>
        <fullName evidence="2">Uncharacterized protein</fullName>
    </submittedName>
</protein>